<dbReference type="PANTHER" id="PTHR21621">
    <property type="entry name" value="RIBOSOMAL PROTEIN S6 MODIFICATION PROTEIN"/>
    <property type="match status" value="1"/>
</dbReference>
<evidence type="ECO:0000259" key="2">
    <source>
        <dbReference type="PROSITE" id="PS50975"/>
    </source>
</evidence>
<dbReference type="InterPro" id="IPR013651">
    <property type="entry name" value="ATP-grasp_RimK-type"/>
</dbReference>
<dbReference type="Gene3D" id="3.30.1490.20">
    <property type="entry name" value="ATP-grasp fold, A domain"/>
    <property type="match status" value="1"/>
</dbReference>
<dbReference type="AlphaFoldDB" id="A0A8G2BH59"/>
<keyword evidence="1" id="KW-0547">Nucleotide-binding</keyword>
<dbReference type="GO" id="GO:0046872">
    <property type="term" value="F:metal ion binding"/>
    <property type="evidence" value="ECO:0007669"/>
    <property type="project" value="InterPro"/>
</dbReference>
<reference evidence="3 4" key="1">
    <citation type="submission" date="2016-10" db="EMBL/GenBank/DDBJ databases">
        <authorList>
            <person name="Varghese N."/>
            <person name="Submissions S."/>
        </authorList>
    </citation>
    <scope>NUCLEOTIDE SEQUENCE [LARGE SCALE GENOMIC DNA]</scope>
    <source>
        <strain evidence="3 4">DSM 18839</strain>
    </source>
</reference>
<evidence type="ECO:0000313" key="4">
    <source>
        <dbReference type="Proteomes" id="UP000198615"/>
    </source>
</evidence>
<dbReference type="SUPFAM" id="SSF56059">
    <property type="entry name" value="Glutathione synthetase ATP-binding domain-like"/>
    <property type="match status" value="1"/>
</dbReference>
<proteinExistence type="predicted"/>
<feature type="domain" description="ATP-grasp" evidence="2">
    <location>
        <begin position="292"/>
        <end position="482"/>
    </location>
</feature>
<dbReference type="GO" id="GO:0005524">
    <property type="term" value="F:ATP binding"/>
    <property type="evidence" value="ECO:0007669"/>
    <property type="project" value="UniProtKB-UniRule"/>
</dbReference>
<keyword evidence="4" id="KW-1185">Reference proteome</keyword>
<dbReference type="Pfam" id="PF14401">
    <property type="entry name" value="RLAN"/>
    <property type="match status" value="1"/>
</dbReference>
<dbReference type="PROSITE" id="PS50975">
    <property type="entry name" value="ATP_GRASP"/>
    <property type="match status" value="1"/>
</dbReference>
<evidence type="ECO:0000256" key="1">
    <source>
        <dbReference type="PROSITE-ProRule" id="PRU00409"/>
    </source>
</evidence>
<accession>A0A8G2BH59</accession>
<dbReference type="OrthoDB" id="9800957at2"/>
<dbReference type="InterPro" id="IPR013815">
    <property type="entry name" value="ATP_grasp_subdomain_1"/>
</dbReference>
<dbReference type="EMBL" id="FNBW01000003">
    <property type="protein sequence ID" value="SDF39888.1"/>
    <property type="molecule type" value="Genomic_DNA"/>
</dbReference>
<dbReference type="Pfam" id="PF08443">
    <property type="entry name" value="RimK"/>
    <property type="match status" value="1"/>
</dbReference>
<dbReference type="Proteomes" id="UP000198615">
    <property type="component" value="Unassembled WGS sequence"/>
</dbReference>
<dbReference type="GO" id="GO:0016879">
    <property type="term" value="F:ligase activity, forming carbon-nitrogen bonds"/>
    <property type="evidence" value="ECO:0007669"/>
    <property type="project" value="TreeGrafter"/>
</dbReference>
<dbReference type="PANTHER" id="PTHR21621:SF0">
    <property type="entry name" value="BETA-CITRYLGLUTAMATE SYNTHASE B-RELATED"/>
    <property type="match status" value="1"/>
</dbReference>
<organism evidence="3 4">
    <name type="scientific">Thalassobaculum litoreum DSM 18839</name>
    <dbReference type="NCBI Taxonomy" id="1123362"/>
    <lineage>
        <taxon>Bacteria</taxon>
        <taxon>Pseudomonadati</taxon>
        <taxon>Pseudomonadota</taxon>
        <taxon>Alphaproteobacteria</taxon>
        <taxon>Rhodospirillales</taxon>
        <taxon>Thalassobaculaceae</taxon>
        <taxon>Thalassobaculum</taxon>
    </lineage>
</organism>
<dbReference type="GO" id="GO:0005737">
    <property type="term" value="C:cytoplasm"/>
    <property type="evidence" value="ECO:0007669"/>
    <property type="project" value="TreeGrafter"/>
</dbReference>
<name>A0A8G2BH59_9PROT</name>
<keyword evidence="3" id="KW-0436">Ligase</keyword>
<sequence length="488" mass="54356">MTQPVVLIDRPSDLPTAPEGLRVVATSDYLTDPKSAGKGPVRIINLSRDLVYLGRGYYASLLADARGHKVLPTAATILALKDRGRVWSGVRAVERVLLRALSRIKEAPEASFSIDVYFGRTQDARFARVAREAFDRFRAPILRVKVTLDATWGFYVRAVSQRTVDELRADEHDTFAAALDAHTRREWRDPSAKRPVRHTLAVLIDPKEAMPPSDPKALDALERVGARMGVSVERIRTRDYARLSEFDALFIRMTTALDNPTWRFARKAEDEGMPVIDDPTSMLRCTNKVYLAETLLAKGVPAPKTLILDAKGLTKAADELGFPIVLKIPDGSFSRGVFKAENPSELKKIAKSLFADSDLILAQEFMPTDFDWRVGVLDGQPLFVSQYKMAPKHWQIYNHGATGRGKSGGFATFSVQDTPKDVIDVAMKAANLMGSGLYGVDLKQNDRGVFVVEVNDNPNIDQGVEDKVLKDKLYERLIDSFITRIRAR</sequence>
<dbReference type="Gene3D" id="3.30.470.20">
    <property type="entry name" value="ATP-grasp fold, B domain"/>
    <property type="match status" value="1"/>
</dbReference>
<comment type="caution">
    <text evidence="3">The sequence shown here is derived from an EMBL/GenBank/DDBJ whole genome shotgun (WGS) entry which is preliminary data.</text>
</comment>
<protein>
    <submittedName>
        <fullName evidence="3">Glutathione synthase/RimK-type ligase, ATP-grasp superfamily</fullName>
    </submittedName>
</protein>
<dbReference type="RefSeq" id="WP_028795606.1">
    <property type="nucleotide sequence ID" value="NZ_FNBW01000003.1"/>
</dbReference>
<dbReference type="InterPro" id="IPR025839">
    <property type="entry name" value="RLAN_dom"/>
</dbReference>
<gene>
    <name evidence="3" type="ORF">SAMN05660686_01161</name>
</gene>
<keyword evidence="1" id="KW-0067">ATP-binding</keyword>
<dbReference type="InterPro" id="IPR011761">
    <property type="entry name" value="ATP-grasp"/>
</dbReference>
<evidence type="ECO:0000313" key="3">
    <source>
        <dbReference type="EMBL" id="SDF39888.1"/>
    </source>
</evidence>